<proteinExistence type="predicted"/>
<organism evidence="1 2">
    <name type="scientific">Steinernema carpocapsae</name>
    <name type="common">Entomopathogenic nematode</name>
    <dbReference type="NCBI Taxonomy" id="34508"/>
    <lineage>
        <taxon>Eukaryota</taxon>
        <taxon>Metazoa</taxon>
        <taxon>Ecdysozoa</taxon>
        <taxon>Nematoda</taxon>
        <taxon>Chromadorea</taxon>
        <taxon>Rhabditida</taxon>
        <taxon>Tylenchina</taxon>
        <taxon>Panagrolaimomorpha</taxon>
        <taxon>Strongyloidoidea</taxon>
        <taxon>Steinernematidae</taxon>
        <taxon>Steinernema</taxon>
    </lineage>
</organism>
<accession>A0A4U5MSD7</accession>
<dbReference type="EMBL" id="AZBU02000006">
    <property type="protein sequence ID" value="TKR72303.1"/>
    <property type="molecule type" value="Genomic_DNA"/>
</dbReference>
<sequence>MTIPERCDLTCLPEKVKPVCRVGDQEPGLLYNVNFGAREAEFIIEYWSNVLIRVLRCSLASASDFF</sequence>
<dbReference type="AlphaFoldDB" id="A0A4U5MSD7"/>
<keyword evidence="2" id="KW-1185">Reference proteome</keyword>
<dbReference type="Proteomes" id="UP000298663">
    <property type="component" value="Unassembled WGS sequence"/>
</dbReference>
<evidence type="ECO:0000313" key="2">
    <source>
        <dbReference type="Proteomes" id="UP000298663"/>
    </source>
</evidence>
<protein>
    <submittedName>
        <fullName evidence="1">Uncharacterized protein</fullName>
    </submittedName>
</protein>
<reference evidence="1 2" key="1">
    <citation type="journal article" date="2015" name="Genome Biol.">
        <title>Comparative genomics of Steinernema reveals deeply conserved gene regulatory networks.</title>
        <authorList>
            <person name="Dillman A.R."/>
            <person name="Macchietto M."/>
            <person name="Porter C.F."/>
            <person name="Rogers A."/>
            <person name="Williams B."/>
            <person name="Antoshechkin I."/>
            <person name="Lee M.M."/>
            <person name="Goodwin Z."/>
            <person name="Lu X."/>
            <person name="Lewis E.E."/>
            <person name="Goodrich-Blair H."/>
            <person name="Stock S.P."/>
            <person name="Adams B.J."/>
            <person name="Sternberg P.W."/>
            <person name="Mortazavi A."/>
        </authorList>
    </citation>
    <scope>NUCLEOTIDE SEQUENCE [LARGE SCALE GENOMIC DNA]</scope>
    <source>
        <strain evidence="1 2">ALL</strain>
    </source>
</reference>
<evidence type="ECO:0000313" key="1">
    <source>
        <dbReference type="EMBL" id="TKR72303.1"/>
    </source>
</evidence>
<name>A0A4U5MSD7_STECR</name>
<reference evidence="1 2" key="2">
    <citation type="journal article" date="2019" name="G3 (Bethesda)">
        <title>Hybrid Assembly of the Genome of the Entomopathogenic Nematode Steinernema carpocapsae Identifies the X-Chromosome.</title>
        <authorList>
            <person name="Serra L."/>
            <person name="Macchietto M."/>
            <person name="Macias-Munoz A."/>
            <person name="McGill C.J."/>
            <person name="Rodriguez I.M."/>
            <person name="Rodriguez B."/>
            <person name="Murad R."/>
            <person name="Mortazavi A."/>
        </authorList>
    </citation>
    <scope>NUCLEOTIDE SEQUENCE [LARGE SCALE GENOMIC DNA]</scope>
    <source>
        <strain evidence="1 2">ALL</strain>
    </source>
</reference>
<gene>
    <name evidence="1" type="ORF">L596_019774</name>
</gene>
<comment type="caution">
    <text evidence="1">The sequence shown here is derived from an EMBL/GenBank/DDBJ whole genome shotgun (WGS) entry which is preliminary data.</text>
</comment>